<evidence type="ECO:0000313" key="3">
    <source>
        <dbReference type="Proteomes" id="UP001365542"/>
    </source>
</evidence>
<accession>A0AAV9X2K0</accession>
<reference evidence="2 3" key="1">
    <citation type="submission" date="2019-10" db="EMBL/GenBank/DDBJ databases">
        <authorList>
            <person name="Palmer J.M."/>
        </authorList>
    </citation>
    <scope>NUCLEOTIDE SEQUENCE [LARGE SCALE GENOMIC DNA]</scope>
    <source>
        <strain evidence="2 3">TWF694</strain>
    </source>
</reference>
<sequence>MKLFNVVVFAASFLTLSEALTIRYLLQITGSKQGNILKGTLKGFETSSPARGLNLTISSPLNAATGQSTGKRNYAPIVVSRDIDDSSPRVIRALVTNEKLTTIKLTVQSVSTTGVGTTLRTYTFTNAQLLGVDHFTGLTDLDEVIKFNFQKWQLETTLGGVVVQDNWSVAV</sequence>
<feature type="chain" id="PRO_5043900458" evidence="1">
    <location>
        <begin position="20"/>
        <end position="171"/>
    </location>
</feature>
<feature type="signal peptide" evidence="1">
    <location>
        <begin position="1"/>
        <end position="19"/>
    </location>
</feature>
<dbReference type="EMBL" id="JAVHJO010000011">
    <property type="protein sequence ID" value="KAK6533684.1"/>
    <property type="molecule type" value="Genomic_DNA"/>
</dbReference>
<organism evidence="2 3">
    <name type="scientific">Orbilia ellipsospora</name>
    <dbReference type="NCBI Taxonomy" id="2528407"/>
    <lineage>
        <taxon>Eukaryota</taxon>
        <taxon>Fungi</taxon>
        <taxon>Dikarya</taxon>
        <taxon>Ascomycota</taxon>
        <taxon>Pezizomycotina</taxon>
        <taxon>Orbiliomycetes</taxon>
        <taxon>Orbiliales</taxon>
        <taxon>Orbiliaceae</taxon>
        <taxon>Orbilia</taxon>
    </lineage>
</organism>
<dbReference type="Proteomes" id="UP001365542">
    <property type="component" value="Unassembled WGS sequence"/>
</dbReference>
<keyword evidence="1" id="KW-0732">Signal</keyword>
<name>A0AAV9X2K0_9PEZI</name>
<evidence type="ECO:0000313" key="2">
    <source>
        <dbReference type="EMBL" id="KAK6533684.1"/>
    </source>
</evidence>
<comment type="caution">
    <text evidence="2">The sequence shown here is derived from an EMBL/GenBank/DDBJ whole genome shotgun (WGS) entry which is preliminary data.</text>
</comment>
<evidence type="ECO:0000256" key="1">
    <source>
        <dbReference type="SAM" id="SignalP"/>
    </source>
</evidence>
<dbReference type="InterPro" id="IPR036624">
    <property type="entry name" value="Hcp1-lik_sf"/>
</dbReference>
<proteinExistence type="predicted"/>
<dbReference type="AlphaFoldDB" id="A0AAV9X2K0"/>
<gene>
    <name evidence="2" type="ORF">TWF694_002616</name>
</gene>
<protein>
    <submittedName>
        <fullName evidence="2">Uncharacterized protein</fullName>
    </submittedName>
</protein>
<keyword evidence="3" id="KW-1185">Reference proteome</keyword>
<dbReference type="InterPro" id="IPR008514">
    <property type="entry name" value="T6SS_Hcp"/>
</dbReference>
<dbReference type="Pfam" id="PF05638">
    <property type="entry name" value="T6SS_HCP"/>
    <property type="match status" value="1"/>
</dbReference>
<dbReference type="Gene3D" id="2.30.110.20">
    <property type="entry name" value="Hcp1-like"/>
    <property type="match status" value="1"/>
</dbReference>
<dbReference type="SUPFAM" id="SSF141452">
    <property type="entry name" value="Hcp1-like"/>
    <property type="match status" value="1"/>
</dbReference>